<dbReference type="GO" id="GO:0042302">
    <property type="term" value="F:structural constituent of cuticle"/>
    <property type="evidence" value="ECO:0007669"/>
    <property type="project" value="InterPro"/>
</dbReference>
<evidence type="ECO:0000313" key="6">
    <source>
        <dbReference type="WBParaSite" id="L893_g25836.t2"/>
    </source>
</evidence>
<feature type="compositionally biased region" description="Polar residues" evidence="2">
    <location>
        <begin position="142"/>
        <end position="151"/>
    </location>
</feature>
<dbReference type="AlphaFoldDB" id="A0A1I7ZFK2"/>
<keyword evidence="3" id="KW-0472">Membrane</keyword>
<dbReference type="WBParaSite" id="L893_g25836.t2">
    <property type="protein sequence ID" value="L893_g25836.t2"/>
    <property type="gene ID" value="L893_g25836"/>
</dbReference>
<evidence type="ECO:0000256" key="3">
    <source>
        <dbReference type="SAM" id="Phobius"/>
    </source>
</evidence>
<accession>A0A1I7ZFK2</accession>
<feature type="compositionally biased region" description="Pro residues" evidence="2">
    <location>
        <begin position="444"/>
        <end position="453"/>
    </location>
</feature>
<evidence type="ECO:0000313" key="5">
    <source>
        <dbReference type="Proteomes" id="UP000095287"/>
    </source>
</evidence>
<sequence>MSIDKRPLCEADVRLLEADRLRRVAFFGVTVSTMATLMAIISVPMVYNHLQRVHAVMQNEIDFCKLRSVNVWKEVAATQKYAGGRTRRQVGYDSPVDAAVHSESVAEPKCCGCGVSPPGPPGPPGADGKDGFDGPQGEDGSSALSIDLPTSTTQRQNEIDFCKLRSVNVWKEVAATQVMKKYAGGRTRRQVGYDSPVDAAVHSESVVEPKCCGCGVSPPGPPGPPGADGKDGFDGPQGEDGSSALSIDLPTTTTQRQEPCPQQCPEAPAGPPGRRGPKGSPGRPGAPGIDGRGSARGPPGRPGVVGPPGEPGVPGRKGAPGIPGKVVEKLDGPSGPRGAPGPQGAPGLPGQPGSPGKNGLRGPPGIPGKVVEKLDGPSGPRGPPGPQGAPGLPGQPGSPGKNGLRGPPGPSGDRGRDGIPGKPGDGGKRGADGEAGPSGGCDHCPPPRTAPGY</sequence>
<feature type="transmembrane region" description="Helical" evidence="3">
    <location>
        <begin position="24"/>
        <end position="47"/>
    </location>
</feature>
<evidence type="ECO:0000256" key="2">
    <source>
        <dbReference type="SAM" id="MobiDB-lite"/>
    </source>
</evidence>
<keyword evidence="3" id="KW-0812">Transmembrane</keyword>
<evidence type="ECO:0000256" key="1">
    <source>
        <dbReference type="ARBA" id="ARBA00022737"/>
    </source>
</evidence>
<evidence type="ECO:0000259" key="4">
    <source>
        <dbReference type="SMART" id="SM01088"/>
    </source>
</evidence>
<feature type="region of interest" description="Disordered" evidence="2">
    <location>
        <begin position="116"/>
        <end position="151"/>
    </location>
</feature>
<keyword evidence="5" id="KW-1185">Reference proteome</keyword>
<dbReference type="PANTHER" id="PTHR24637:SF377">
    <property type="entry name" value="COLLAGEN TYPE IX ALPHA 1 CHAIN"/>
    <property type="match status" value="1"/>
</dbReference>
<reference evidence="6" key="1">
    <citation type="submission" date="2016-11" db="UniProtKB">
        <authorList>
            <consortium name="WormBaseParasite"/>
        </authorList>
    </citation>
    <scope>IDENTIFICATION</scope>
</reference>
<feature type="compositionally biased region" description="Low complexity" evidence="2">
    <location>
        <begin position="295"/>
        <end position="304"/>
    </location>
</feature>
<feature type="region of interest" description="Disordered" evidence="2">
    <location>
        <begin position="217"/>
        <end position="453"/>
    </location>
</feature>
<dbReference type="SMART" id="SM01088">
    <property type="entry name" value="Col_cuticle_N"/>
    <property type="match status" value="1"/>
</dbReference>
<dbReference type="Pfam" id="PF01391">
    <property type="entry name" value="Collagen"/>
    <property type="match status" value="2"/>
</dbReference>
<dbReference type="InterPro" id="IPR002486">
    <property type="entry name" value="Col_cuticle_N"/>
</dbReference>
<dbReference type="InterPro" id="IPR008160">
    <property type="entry name" value="Collagen"/>
</dbReference>
<keyword evidence="3" id="KW-1133">Transmembrane helix</keyword>
<dbReference type="Pfam" id="PF01484">
    <property type="entry name" value="Col_cuticle_N"/>
    <property type="match status" value="1"/>
</dbReference>
<feature type="compositionally biased region" description="Low complexity" evidence="2">
    <location>
        <begin position="250"/>
        <end position="267"/>
    </location>
</feature>
<feature type="compositionally biased region" description="Low complexity" evidence="2">
    <location>
        <begin position="332"/>
        <end position="348"/>
    </location>
</feature>
<organism evidence="5 6">
    <name type="scientific">Steinernema glaseri</name>
    <dbReference type="NCBI Taxonomy" id="37863"/>
    <lineage>
        <taxon>Eukaryota</taxon>
        <taxon>Metazoa</taxon>
        <taxon>Ecdysozoa</taxon>
        <taxon>Nematoda</taxon>
        <taxon>Chromadorea</taxon>
        <taxon>Rhabditida</taxon>
        <taxon>Tylenchina</taxon>
        <taxon>Panagrolaimomorpha</taxon>
        <taxon>Strongyloidoidea</taxon>
        <taxon>Steinernematidae</taxon>
        <taxon>Steinernema</taxon>
    </lineage>
</organism>
<dbReference type="PANTHER" id="PTHR24637">
    <property type="entry name" value="COLLAGEN"/>
    <property type="match status" value="1"/>
</dbReference>
<name>A0A1I7ZFK2_9BILA</name>
<keyword evidence="1" id="KW-0677">Repeat</keyword>
<dbReference type="Proteomes" id="UP000095287">
    <property type="component" value="Unplaced"/>
</dbReference>
<dbReference type="Gene3D" id="1.20.5.320">
    <property type="entry name" value="6-Phosphogluconate Dehydrogenase, domain 3"/>
    <property type="match status" value="2"/>
</dbReference>
<feature type="compositionally biased region" description="Basic and acidic residues" evidence="2">
    <location>
        <begin position="413"/>
        <end position="432"/>
    </location>
</feature>
<protein>
    <submittedName>
        <fullName evidence="6">Col_cuticle_N domain-containing protein</fullName>
    </submittedName>
</protein>
<proteinExistence type="predicted"/>
<feature type="compositionally biased region" description="Low complexity" evidence="2">
    <location>
        <begin position="278"/>
        <end position="287"/>
    </location>
</feature>
<feature type="domain" description="Nematode cuticle collagen N-terminal" evidence="4">
    <location>
        <begin position="23"/>
        <end position="75"/>
    </location>
</feature>